<evidence type="ECO:0000313" key="11">
    <source>
        <dbReference type="Proteomes" id="UP000000379"/>
    </source>
</evidence>
<dbReference type="PANTHER" id="PTHR43654:SF1">
    <property type="entry name" value="ISOPENTENYL PHOSPHATE KINASE"/>
    <property type="match status" value="1"/>
</dbReference>
<dbReference type="GO" id="GO:0003723">
    <property type="term" value="F:RNA binding"/>
    <property type="evidence" value="ECO:0007669"/>
    <property type="project" value="InterPro"/>
</dbReference>
<keyword evidence="6 8" id="KW-0418">Kinase</keyword>
<dbReference type="PROSITE" id="PS50890">
    <property type="entry name" value="PUA"/>
    <property type="match status" value="1"/>
</dbReference>
<dbReference type="EMBL" id="CP002049">
    <property type="protein sequence ID" value="ADI13467.1"/>
    <property type="molecule type" value="Genomic_DNA"/>
</dbReference>
<reference evidence="11" key="1">
    <citation type="submission" date="2010-05" db="EMBL/GenBank/DDBJ databases">
        <title>The complete genome of Truepera radiovictris DSM 17093.</title>
        <authorList>
            <consortium name="US DOE Joint Genome Institute (JGI-PGF)"/>
            <person name="Lucas S."/>
            <person name="Copeland A."/>
            <person name="Lapidus A."/>
            <person name="Glavina del Rio T."/>
            <person name="Dalin E."/>
            <person name="Tice H."/>
            <person name="Bruce D."/>
            <person name="Goodwin L."/>
            <person name="Pitluck S."/>
            <person name="Kyrpides N."/>
            <person name="Mavromatis K."/>
            <person name="Ovchinnikova G."/>
            <person name="Munk A.C."/>
            <person name="Detter J.C."/>
            <person name="Han C."/>
            <person name="Tapia R."/>
            <person name="Land M."/>
            <person name="Hauser L."/>
            <person name="Markowitz V."/>
            <person name="Cheng J.-F."/>
            <person name="Hugenholtz P."/>
            <person name="Woyke T."/>
            <person name="Wu D."/>
            <person name="Tindall B."/>
            <person name="Pomrenke H.G."/>
            <person name="Brambilla E."/>
            <person name="Klenk H.-P."/>
            <person name="Eisen J.A."/>
        </authorList>
    </citation>
    <scope>NUCLEOTIDE SEQUENCE [LARGE SCALE GENOMIC DNA]</scope>
    <source>
        <strain evidence="11">DSM 17093 / CIP 108686 / LMG 22925 / RQ-24</strain>
    </source>
</reference>
<proteinExistence type="inferred from homology"/>
<dbReference type="InterPro" id="IPR001057">
    <property type="entry name" value="Glu/AcGlu_kinase"/>
</dbReference>
<dbReference type="Pfam" id="PF01472">
    <property type="entry name" value="PUA"/>
    <property type="match status" value="1"/>
</dbReference>
<dbReference type="GO" id="GO:0004349">
    <property type="term" value="F:glutamate 5-kinase activity"/>
    <property type="evidence" value="ECO:0007669"/>
    <property type="project" value="UniProtKB-UniRule"/>
</dbReference>
<reference evidence="10 11" key="2">
    <citation type="journal article" date="2011" name="Stand. Genomic Sci.">
        <title>Complete genome sequence of Truepera radiovictrix type strain (RQ-24).</title>
        <authorList>
            <person name="Ivanova N."/>
            <person name="Rohde C."/>
            <person name="Munk C."/>
            <person name="Nolan M."/>
            <person name="Lucas S."/>
            <person name="Del Rio T.G."/>
            <person name="Tice H."/>
            <person name="Deshpande S."/>
            <person name="Cheng J.F."/>
            <person name="Tapia R."/>
            <person name="Han C."/>
            <person name="Goodwin L."/>
            <person name="Pitluck S."/>
            <person name="Liolios K."/>
            <person name="Mavromatis K."/>
            <person name="Mikhailova N."/>
            <person name="Pati A."/>
            <person name="Chen A."/>
            <person name="Palaniappan K."/>
            <person name="Land M."/>
            <person name="Hauser L."/>
            <person name="Chang Y.J."/>
            <person name="Jeffries C.D."/>
            <person name="Brambilla E."/>
            <person name="Rohde M."/>
            <person name="Goker M."/>
            <person name="Tindall B.J."/>
            <person name="Woyke T."/>
            <person name="Bristow J."/>
            <person name="Eisen J.A."/>
            <person name="Markowitz V."/>
            <person name="Hugenholtz P."/>
            <person name="Kyrpides N.C."/>
            <person name="Klenk H.P."/>
            <person name="Lapidus A."/>
        </authorList>
    </citation>
    <scope>NUCLEOTIDE SEQUENCE [LARGE SCALE GENOMIC DNA]</scope>
    <source>
        <strain evidence="11">DSM 17093 / CIP 108686 / LMG 22925 / RQ-24</strain>
    </source>
</reference>
<comment type="catalytic activity">
    <reaction evidence="8">
        <text>L-glutamate + ATP = L-glutamyl 5-phosphate + ADP</text>
        <dbReference type="Rhea" id="RHEA:14877"/>
        <dbReference type="ChEBI" id="CHEBI:29985"/>
        <dbReference type="ChEBI" id="CHEBI:30616"/>
        <dbReference type="ChEBI" id="CHEBI:58274"/>
        <dbReference type="ChEBI" id="CHEBI:456216"/>
        <dbReference type="EC" id="2.7.2.11"/>
    </reaction>
</comment>
<keyword evidence="5 8" id="KW-0547">Nucleotide-binding</keyword>
<dbReference type="EC" id="2.7.2.11" evidence="8"/>
<dbReference type="OrthoDB" id="9804434at2"/>
<dbReference type="GO" id="GO:0055129">
    <property type="term" value="P:L-proline biosynthetic process"/>
    <property type="evidence" value="ECO:0007669"/>
    <property type="project" value="UniProtKB-UniRule"/>
</dbReference>
<dbReference type="PIRSF" id="PIRSF000729">
    <property type="entry name" value="GK"/>
    <property type="match status" value="1"/>
</dbReference>
<dbReference type="InterPro" id="IPR019797">
    <property type="entry name" value="Glutamate_5-kinase_CS"/>
</dbReference>
<dbReference type="PROSITE" id="PS00902">
    <property type="entry name" value="GLUTAMATE_5_KINASE"/>
    <property type="match status" value="1"/>
</dbReference>
<keyword evidence="4 8" id="KW-0808">Transferase</keyword>
<feature type="binding site" evidence="8">
    <location>
        <position position="157"/>
    </location>
    <ligand>
        <name>substrate</name>
    </ligand>
</feature>
<dbReference type="Proteomes" id="UP000000379">
    <property type="component" value="Chromosome"/>
</dbReference>
<keyword evidence="2 8" id="KW-0028">Amino-acid biosynthesis</keyword>
<comment type="similarity">
    <text evidence="8">Belongs to the glutamate 5-kinase family.</text>
</comment>
<dbReference type="SMART" id="SM00359">
    <property type="entry name" value="PUA"/>
    <property type="match status" value="1"/>
</dbReference>
<dbReference type="PRINTS" id="PR00474">
    <property type="entry name" value="GLU5KINASE"/>
</dbReference>
<feature type="binding site" evidence="8">
    <location>
        <position position="20"/>
    </location>
    <ligand>
        <name>ATP</name>
        <dbReference type="ChEBI" id="CHEBI:30616"/>
    </ligand>
</feature>
<dbReference type="SUPFAM" id="SSF53633">
    <property type="entry name" value="Carbamate kinase-like"/>
    <property type="match status" value="1"/>
</dbReference>
<dbReference type="InterPro" id="IPR005715">
    <property type="entry name" value="Glu_5kinase/COase_Synthase"/>
</dbReference>
<evidence type="ECO:0000256" key="5">
    <source>
        <dbReference type="ARBA" id="ARBA00022741"/>
    </source>
</evidence>
<feature type="binding site" evidence="8">
    <location>
        <begin position="177"/>
        <end position="178"/>
    </location>
    <ligand>
        <name>ATP</name>
        <dbReference type="ChEBI" id="CHEBI:30616"/>
    </ligand>
</feature>
<dbReference type="eggNOG" id="COG0263">
    <property type="taxonomic scope" value="Bacteria"/>
</dbReference>
<dbReference type="Gene3D" id="2.30.130.10">
    <property type="entry name" value="PUA domain"/>
    <property type="match status" value="1"/>
</dbReference>
<dbReference type="GO" id="GO:0005524">
    <property type="term" value="F:ATP binding"/>
    <property type="evidence" value="ECO:0007669"/>
    <property type="project" value="UniProtKB-KW"/>
</dbReference>
<dbReference type="KEGG" id="tra:Trad_0328"/>
<sequence length="371" mass="38892">MTSAERAGGATPAWRRIVIKVGTSSLTDERGRIYPPLLWALARGVERLQRATRGKVVLVSSGAGAAGREQLRLSLPLTVPDKQAAAAVGQTLLMLEWARAFAPQPVAQLLLTAADIQDRERYVNAKNTLLASLKLGALPVINENDSVATSELRFGDNDTLSAWVAHLVGADVLVILTDVPGLYDADPRTHPDAKRLDTVEDVGAVMHLAGSEGTKRGTGGMVTKLRAAALATGAGTETLIIGGGGAALEALAEGELWGTRLLAQAPIAARKSWLARQPTRGALEIDAGALAALRAGRSLLPRGVTAVAGDFAFGDAVAVTHGGVRVGQGLCNYSSHALAAIRGRHTREIVGVLGYKDYDEVIHRDNLVLTP</sequence>
<dbReference type="PANTHER" id="PTHR43654">
    <property type="entry name" value="GLUTAMATE 5-KINASE"/>
    <property type="match status" value="1"/>
</dbReference>
<dbReference type="InterPro" id="IPR041739">
    <property type="entry name" value="G5K_ProB"/>
</dbReference>
<dbReference type="HOGENOM" id="CLU_025400_2_0_0"/>
<dbReference type="Pfam" id="PF00696">
    <property type="entry name" value="AA_kinase"/>
    <property type="match status" value="1"/>
</dbReference>
<protein>
    <recommendedName>
        <fullName evidence="8">Glutamate 5-kinase</fullName>
        <ecNumber evidence="8">2.7.2.11</ecNumber>
    </recommendedName>
    <alternativeName>
        <fullName evidence="8">Gamma-glutamyl kinase</fullName>
        <shortName evidence="8">GK</shortName>
    </alternativeName>
</protein>
<comment type="subcellular location">
    <subcellularLocation>
        <location evidence="8">Cytoplasm</location>
    </subcellularLocation>
</comment>
<evidence type="ECO:0000256" key="7">
    <source>
        <dbReference type="ARBA" id="ARBA00022840"/>
    </source>
</evidence>
<dbReference type="STRING" id="649638.Trad_0328"/>
<dbReference type="HAMAP" id="MF_00456">
    <property type="entry name" value="ProB"/>
    <property type="match status" value="1"/>
</dbReference>
<keyword evidence="7 8" id="KW-0067">ATP-binding</keyword>
<evidence type="ECO:0000256" key="1">
    <source>
        <dbReference type="ARBA" id="ARBA00022490"/>
    </source>
</evidence>
<evidence type="ECO:0000256" key="6">
    <source>
        <dbReference type="ARBA" id="ARBA00022777"/>
    </source>
</evidence>
<feature type="binding site" evidence="8">
    <location>
        <position position="61"/>
    </location>
    <ligand>
        <name>substrate</name>
    </ligand>
</feature>
<dbReference type="SUPFAM" id="SSF88697">
    <property type="entry name" value="PUA domain-like"/>
    <property type="match status" value="1"/>
</dbReference>
<evidence type="ECO:0000259" key="9">
    <source>
        <dbReference type="SMART" id="SM00359"/>
    </source>
</evidence>
<gene>
    <name evidence="8" type="primary">proB</name>
    <name evidence="10" type="ordered locus">Trad_0328</name>
</gene>
<feature type="domain" description="PUA" evidence="9">
    <location>
        <begin position="281"/>
        <end position="362"/>
    </location>
</feature>
<dbReference type="InterPro" id="IPR011529">
    <property type="entry name" value="Glu_5kinase"/>
</dbReference>
<dbReference type="InterPro" id="IPR001048">
    <property type="entry name" value="Asp/Glu/Uridylate_kinase"/>
</dbReference>
<evidence type="ECO:0000256" key="3">
    <source>
        <dbReference type="ARBA" id="ARBA00022650"/>
    </source>
</evidence>
<comment type="function">
    <text evidence="8">Catalyzes the transfer of a phosphate group to glutamate to form L-glutamate 5-phosphate.</text>
</comment>
<dbReference type="UniPathway" id="UPA00098">
    <property type="reaction ID" value="UER00359"/>
</dbReference>
<keyword evidence="3 8" id="KW-0641">Proline biosynthesis</keyword>
<dbReference type="AlphaFoldDB" id="D7CRH7"/>
<dbReference type="GO" id="GO:0005829">
    <property type="term" value="C:cytosol"/>
    <property type="evidence" value="ECO:0007669"/>
    <property type="project" value="TreeGrafter"/>
</dbReference>
<organism evidence="10 11">
    <name type="scientific">Truepera radiovictrix (strain DSM 17093 / CIP 108686 / LMG 22925 / RQ-24)</name>
    <dbReference type="NCBI Taxonomy" id="649638"/>
    <lineage>
        <taxon>Bacteria</taxon>
        <taxon>Thermotogati</taxon>
        <taxon>Deinococcota</taxon>
        <taxon>Deinococci</taxon>
        <taxon>Trueperales</taxon>
        <taxon>Trueperaceae</taxon>
        <taxon>Truepera</taxon>
    </lineage>
</organism>
<feature type="binding site" evidence="8">
    <location>
        <position position="145"/>
    </location>
    <ligand>
        <name>substrate</name>
    </ligand>
</feature>
<feature type="binding site" evidence="8">
    <location>
        <begin position="218"/>
        <end position="224"/>
    </location>
    <ligand>
        <name>ATP</name>
        <dbReference type="ChEBI" id="CHEBI:30616"/>
    </ligand>
</feature>
<dbReference type="InterPro" id="IPR002478">
    <property type="entry name" value="PUA"/>
</dbReference>
<evidence type="ECO:0000256" key="4">
    <source>
        <dbReference type="ARBA" id="ARBA00022679"/>
    </source>
</evidence>
<dbReference type="CDD" id="cd04242">
    <property type="entry name" value="AAK_G5K_ProB"/>
    <property type="match status" value="1"/>
</dbReference>
<dbReference type="InterPro" id="IPR036393">
    <property type="entry name" value="AceGlu_kinase-like_sf"/>
</dbReference>
<evidence type="ECO:0000256" key="2">
    <source>
        <dbReference type="ARBA" id="ARBA00022605"/>
    </source>
</evidence>
<name>D7CRH7_TRURR</name>
<dbReference type="FunFam" id="3.40.1160.10:FF:000018">
    <property type="entry name" value="Glutamate 5-kinase"/>
    <property type="match status" value="1"/>
</dbReference>
<evidence type="ECO:0000313" key="10">
    <source>
        <dbReference type="EMBL" id="ADI13467.1"/>
    </source>
</evidence>
<keyword evidence="11" id="KW-1185">Reference proteome</keyword>
<dbReference type="InterPro" id="IPR036974">
    <property type="entry name" value="PUA_sf"/>
</dbReference>
<dbReference type="CDD" id="cd21157">
    <property type="entry name" value="PUA_G5K"/>
    <property type="match status" value="1"/>
</dbReference>
<evidence type="ECO:0000256" key="8">
    <source>
        <dbReference type="HAMAP-Rule" id="MF_00456"/>
    </source>
</evidence>
<dbReference type="NCBIfam" id="TIGR01027">
    <property type="entry name" value="proB"/>
    <property type="match status" value="1"/>
</dbReference>
<keyword evidence="1 8" id="KW-0963">Cytoplasm</keyword>
<dbReference type="Gene3D" id="3.40.1160.10">
    <property type="entry name" value="Acetylglutamate kinase-like"/>
    <property type="match status" value="1"/>
</dbReference>
<dbReference type="InterPro" id="IPR015947">
    <property type="entry name" value="PUA-like_sf"/>
</dbReference>
<comment type="pathway">
    <text evidence="8">Amino-acid biosynthesis; L-proline biosynthesis; L-glutamate 5-semialdehyde from L-glutamate: step 1/2.</text>
</comment>
<accession>D7CRH7</accession>